<dbReference type="EMBL" id="KV427130">
    <property type="protein sequence ID" value="KZV78095.1"/>
    <property type="molecule type" value="Genomic_DNA"/>
</dbReference>
<keyword evidence="2" id="KW-1185">Reference proteome</keyword>
<evidence type="ECO:0008006" key="3">
    <source>
        <dbReference type="Google" id="ProtNLM"/>
    </source>
</evidence>
<accession>A0A166MJA8</accession>
<reference evidence="1 2" key="1">
    <citation type="journal article" date="2016" name="Mol. Biol. Evol.">
        <title>Comparative Genomics of Early-Diverging Mushroom-Forming Fungi Provides Insights into the Origins of Lignocellulose Decay Capabilities.</title>
        <authorList>
            <person name="Nagy L.G."/>
            <person name="Riley R."/>
            <person name="Tritt A."/>
            <person name="Adam C."/>
            <person name="Daum C."/>
            <person name="Floudas D."/>
            <person name="Sun H."/>
            <person name="Yadav J.S."/>
            <person name="Pangilinan J."/>
            <person name="Larsson K.H."/>
            <person name="Matsuura K."/>
            <person name="Barry K."/>
            <person name="Labutti K."/>
            <person name="Kuo R."/>
            <person name="Ohm R.A."/>
            <person name="Bhattacharya S.S."/>
            <person name="Shirouzu T."/>
            <person name="Yoshinaga Y."/>
            <person name="Martin F.M."/>
            <person name="Grigoriev I.V."/>
            <person name="Hibbett D.S."/>
        </authorList>
    </citation>
    <scope>NUCLEOTIDE SEQUENCE [LARGE SCALE GENOMIC DNA]</scope>
    <source>
        <strain evidence="1 2">HHB12029</strain>
    </source>
</reference>
<sequence>MSLYQTDWSKRPLVEEALPRVHILEIWLESIYRLQLEKVLSNPAPLLRVFHLNVRLFNTILPRDVIPAFSRAEEVLWVHTKWTMQAEFHCYLFDFFPKVRKLRLNGGGMEFRNAPLPVTVIERFKQLELLELQFIGEYIPGFFRHLPMHSLPQLLISDAEEDGVYAAQDPLRSPFHLSIYATSGAEFVITVEGQKPKLVRHLLEAHKYYKPGSQLTNALLDNEEFAAQLATLEIHTSLWSMLHPWLPSFVSLPKLIVEIDEYTSKSVTLQLEALPCPALQALVLQAKHDFVYIAAEEVLAFVDRITLQAVRLELCRVFVDGSLDLLAGRFSPVVRTQDRIGPSKHPTC</sequence>
<dbReference type="OrthoDB" id="2804728at2759"/>
<name>A0A166MJA8_EXIGL</name>
<evidence type="ECO:0000313" key="2">
    <source>
        <dbReference type="Proteomes" id="UP000077266"/>
    </source>
</evidence>
<gene>
    <name evidence="1" type="ORF">EXIGLDRAFT_784305</name>
</gene>
<dbReference type="InParanoid" id="A0A166MJA8"/>
<evidence type="ECO:0000313" key="1">
    <source>
        <dbReference type="EMBL" id="KZV78095.1"/>
    </source>
</evidence>
<organism evidence="1 2">
    <name type="scientific">Exidia glandulosa HHB12029</name>
    <dbReference type="NCBI Taxonomy" id="1314781"/>
    <lineage>
        <taxon>Eukaryota</taxon>
        <taxon>Fungi</taxon>
        <taxon>Dikarya</taxon>
        <taxon>Basidiomycota</taxon>
        <taxon>Agaricomycotina</taxon>
        <taxon>Agaricomycetes</taxon>
        <taxon>Auriculariales</taxon>
        <taxon>Exidiaceae</taxon>
        <taxon>Exidia</taxon>
    </lineage>
</organism>
<proteinExistence type="predicted"/>
<protein>
    <recommendedName>
        <fullName evidence="3">F-box domain-containing protein</fullName>
    </recommendedName>
</protein>
<dbReference type="AlphaFoldDB" id="A0A166MJA8"/>
<dbReference type="Proteomes" id="UP000077266">
    <property type="component" value="Unassembled WGS sequence"/>
</dbReference>